<dbReference type="GO" id="GO:0005730">
    <property type="term" value="C:nucleolus"/>
    <property type="evidence" value="ECO:0000318"/>
    <property type="project" value="GO_Central"/>
</dbReference>
<organism evidence="1 2">
    <name type="scientific">Caenorhabditis briggsae</name>
    <dbReference type="NCBI Taxonomy" id="6238"/>
    <lineage>
        <taxon>Eukaryota</taxon>
        <taxon>Metazoa</taxon>
        <taxon>Ecdysozoa</taxon>
        <taxon>Nematoda</taxon>
        <taxon>Chromadorea</taxon>
        <taxon>Rhabditida</taxon>
        <taxon>Rhabditina</taxon>
        <taxon>Rhabditomorpha</taxon>
        <taxon>Rhabditoidea</taxon>
        <taxon>Rhabditidae</taxon>
        <taxon>Peloderinae</taxon>
        <taxon>Caenorhabditis</taxon>
    </lineage>
</organism>
<dbReference type="AlphaFoldDB" id="A8XTF3"/>
<dbReference type="HOGENOM" id="CLU_2028767_0_0_1"/>
<dbReference type="KEGG" id="cbr:CBG_18489"/>
<dbReference type="GO" id="GO:0003725">
    <property type="term" value="F:double-stranded RNA binding"/>
    <property type="evidence" value="ECO:0000318"/>
    <property type="project" value="GO_Central"/>
</dbReference>
<dbReference type="GO" id="GO:0008251">
    <property type="term" value="F:tRNA-specific adenosine deaminase activity"/>
    <property type="evidence" value="ECO:0000318"/>
    <property type="project" value="GO_Central"/>
</dbReference>
<dbReference type="Proteomes" id="UP000008549">
    <property type="component" value="Unassembled WGS sequence"/>
</dbReference>
<reference evidence="1 2" key="1">
    <citation type="journal article" date="2003" name="PLoS Biol.">
        <title>The genome sequence of Caenorhabditis briggsae: a platform for comparative genomics.</title>
        <authorList>
            <person name="Stein L.D."/>
            <person name="Bao Z."/>
            <person name="Blasiar D."/>
            <person name="Blumenthal T."/>
            <person name="Brent M.R."/>
            <person name="Chen N."/>
            <person name="Chinwalla A."/>
            <person name="Clarke L."/>
            <person name="Clee C."/>
            <person name="Coghlan A."/>
            <person name="Coulson A."/>
            <person name="D'Eustachio P."/>
            <person name="Fitch D.H."/>
            <person name="Fulton L.A."/>
            <person name="Fulton R.E."/>
            <person name="Griffiths-Jones S."/>
            <person name="Harris T.W."/>
            <person name="Hillier L.W."/>
            <person name="Kamath R."/>
            <person name="Kuwabara P.E."/>
            <person name="Mardis E.R."/>
            <person name="Marra M.A."/>
            <person name="Miner T.L."/>
            <person name="Minx P."/>
            <person name="Mullikin J.C."/>
            <person name="Plumb R.W."/>
            <person name="Rogers J."/>
            <person name="Schein J.E."/>
            <person name="Sohrmann M."/>
            <person name="Spieth J."/>
            <person name="Stajich J.E."/>
            <person name="Wei C."/>
            <person name="Willey D."/>
            <person name="Wilson R.K."/>
            <person name="Durbin R."/>
            <person name="Waterston R.H."/>
        </authorList>
    </citation>
    <scope>NUCLEOTIDE SEQUENCE [LARGE SCALE GENOMIC DNA]</scope>
    <source>
        <strain evidence="1 2">AF16</strain>
    </source>
</reference>
<dbReference type="GO" id="GO:0006396">
    <property type="term" value="P:RNA processing"/>
    <property type="evidence" value="ECO:0000318"/>
    <property type="project" value="GO_Central"/>
</dbReference>
<dbReference type="GeneID" id="8576623"/>
<sequence length="144" mass="16758">MSNSMSKRQLQETTFQHVFGQQKLILESKVYKKLRSDQRFKRDGISFGSSIQYVCKPDILNGANGKYIVHMDPNVLARRGLIRSIYYELQYMPSERSVVFEKQINGRYALNKNMKLVFWANFSPACLSIQVTTTAYPTHIIIQR</sequence>
<dbReference type="EMBL" id="HE601532">
    <property type="protein sequence ID" value="CAP35930.1"/>
    <property type="molecule type" value="Genomic_DNA"/>
</dbReference>
<gene>
    <name evidence="1 3" type="ORF">CBG18489</name>
    <name evidence="1" type="ORF">CBG_18489</name>
</gene>
<keyword evidence="2" id="KW-1185">Reference proteome</keyword>
<proteinExistence type="predicted"/>
<dbReference type="eggNOG" id="KOG2777">
    <property type="taxonomic scope" value="Eukaryota"/>
</dbReference>
<protein>
    <submittedName>
        <fullName evidence="1">Protein CBG18489</fullName>
    </submittedName>
</protein>
<name>A8XTF3_CAEBR</name>
<dbReference type="GO" id="GO:0003726">
    <property type="term" value="F:double-stranded RNA adenosine deaminase activity"/>
    <property type="evidence" value="ECO:0000318"/>
    <property type="project" value="GO_Central"/>
</dbReference>
<dbReference type="GO" id="GO:0006382">
    <property type="term" value="P:adenosine to inosine editing"/>
    <property type="evidence" value="ECO:0000318"/>
    <property type="project" value="GO_Central"/>
</dbReference>
<dbReference type="CTD" id="8576623"/>
<evidence type="ECO:0000313" key="2">
    <source>
        <dbReference type="Proteomes" id="UP000008549"/>
    </source>
</evidence>
<evidence type="ECO:0000313" key="3">
    <source>
        <dbReference type="WormBase" id="CBG18489"/>
    </source>
</evidence>
<dbReference type="STRING" id="6238.A8XTF3"/>
<dbReference type="InParanoid" id="A8XTF3"/>
<dbReference type="GO" id="GO:0005737">
    <property type="term" value="C:cytoplasm"/>
    <property type="evidence" value="ECO:0000318"/>
    <property type="project" value="GO_Central"/>
</dbReference>
<evidence type="ECO:0000313" key="1">
    <source>
        <dbReference type="EMBL" id="CAP35930.1"/>
    </source>
</evidence>
<accession>A8XTF3</accession>
<dbReference type="RefSeq" id="XP_002634630.1">
    <property type="nucleotide sequence ID" value="XM_002634584.1"/>
</dbReference>
<dbReference type="WormBase" id="CBG18489">
    <property type="protein sequence ID" value="CBP19292"/>
    <property type="gene ID" value="WBGene00037900"/>
</dbReference>
<reference evidence="1 2" key="2">
    <citation type="journal article" date="2011" name="PLoS Genet.">
        <title>Caenorhabditis briggsae recombinant inbred line genotypes reveal inter-strain incompatibility and the evolution of recombination.</title>
        <authorList>
            <person name="Ross J.A."/>
            <person name="Koboldt D.C."/>
            <person name="Staisch J.E."/>
            <person name="Chamberlin H.M."/>
            <person name="Gupta B.P."/>
            <person name="Miller R.D."/>
            <person name="Baird S.E."/>
            <person name="Haag E.S."/>
        </authorList>
    </citation>
    <scope>NUCLEOTIDE SEQUENCE [LARGE SCALE GENOMIC DNA]</scope>
    <source>
        <strain evidence="1 2">AF16</strain>
    </source>
</reference>